<keyword evidence="5" id="KW-0813">Transport</keyword>
<reference evidence="17" key="1">
    <citation type="journal article" date="2023" name="Mol. Biol. Evol.">
        <title>Third-Generation Sequencing Reveals the Adaptive Role of the Epigenome in Three Deep-Sea Polychaetes.</title>
        <authorList>
            <person name="Perez M."/>
            <person name="Aroh O."/>
            <person name="Sun Y."/>
            <person name="Lan Y."/>
            <person name="Juniper S.K."/>
            <person name="Young C.R."/>
            <person name="Angers B."/>
            <person name="Qian P.Y."/>
        </authorList>
    </citation>
    <scope>NUCLEOTIDE SEQUENCE</scope>
    <source>
        <strain evidence="17">R07B-5</strain>
    </source>
</reference>
<dbReference type="GO" id="GO:0008823">
    <property type="term" value="F:cupric reductase (NADH) activity"/>
    <property type="evidence" value="ECO:0007669"/>
    <property type="project" value="TreeGrafter"/>
</dbReference>
<keyword evidence="10" id="KW-0186">Copper</keyword>
<dbReference type="InterPro" id="IPR051267">
    <property type="entry name" value="STEAP_metalloreductase"/>
</dbReference>
<keyword evidence="7" id="KW-0967">Endosome</keyword>
<name>A0AAD9KXD4_RIDPI</name>
<sequence>MGEETELAPLDATKENGHNTDRERISIIGTGNFARALATRLVHNGYSVVCGSRFPDRRDLAKYDDTLTVVRVTSIDTALNQANLVILALPADAIVSTLTPFREGTVGKILVDVSNPDEKKREGQAESNAESISKAFPDAAVVKAFNTLSAYAIEFDYTSGVRNVYVAGDDEAACGKVRDLTRAIGFTPVQFGRLSKSAALEAMQQELMANWTAPLVITGVVFLVWFLFGLWRFQIKRGGDWERLPLKSMNKIIGSTAITLLALCFLAGGLAGVVQIINGTKYKRFPGWLDRWMKMRKELGLLALCLAAVHAVMCLAHVSPIYYPKWYDVTTVIVRTVDGAEVVVPIRYDHNWKGQCIMSMGVVAMCFLTIVGLASLPGIADRLTMRQWRFIQSYLGQFSLVATVVHVLLKAAPKWVSMSVIVQNMGFLCLIVPTLTVLLRFVLALPFVSGYIEKIRGGWERNASREPTQTYM</sequence>
<comment type="caution">
    <text evidence="17">The sequence shown here is derived from an EMBL/GenBank/DDBJ whole genome shotgun (WGS) entry which is preliminary data.</text>
</comment>
<feature type="transmembrane region" description="Helical" evidence="14">
    <location>
        <begin position="252"/>
        <end position="278"/>
    </location>
</feature>
<dbReference type="Proteomes" id="UP001209878">
    <property type="component" value="Unassembled WGS sequence"/>
</dbReference>
<keyword evidence="6 14" id="KW-0812">Transmembrane</keyword>
<accession>A0AAD9KXD4</accession>
<dbReference type="EMBL" id="JAODUO010000516">
    <property type="protein sequence ID" value="KAK2179072.1"/>
    <property type="molecule type" value="Genomic_DNA"/>
</dbReference>
<keyword evidence="5" id="KW-0406">Ion transport</keyword>
<feature type="transmembrane region" description="Helical" evidence="14">
    <location>
        <begin position="421"/>
        <end position="448"/>
    </location>
</feature>
<evidence type="ECO:0000256" key="9">
    <source>
        <dbReference type="ARBA" id="ARBA00023002"/>
    </source>
</evidence>
<dbReference type="GO" id="GO:0006826">
    <property type="term" value="P:iron ion transport"/>
    <property type="evidence" value="ECO:0007669"/>
    <property type="project" value="UniProtKB-KW"/>
</dbReference>
<evidence type="ECO:0000259" key="15">
    <source>
        <dbReference type="Pfam" id="PF01794"/>
    </source>
</evidence>
<comment type="subcellular location">
    <subcellularLocation>
        <location evidence="3">Endosome membrane</location>
        <topology evidence="3">Multi-pass membrane protein</topology>
    </subcellularLocation>
</comment>
<dbReference type="InterPro" id="IPR013130">
    <property type="entry name" value="Fe3_Rdtase_TM_dom"/>
</dbReference>
<evidence type="ECO:0000256" key="8">
    <source>
        <dbReference type="ARBA" id="ARBA00022989"/>
    </source>
</evidence>
<feature type="domain" description="Pyrroline-5-carboxylate reductase catalytic N-terminal" evidence="16">
    <location>
        <begin position="24"/>
        <end position="116"/>
    </location>
</feature>
<dbReference type="InterPro" id="IPR036291">
    <property type="entry name" value="NAD(P)-bd_dom_sf"/>
</dbReference>
<evidence type="ECO:0000256" key="12">
    <source>
        <dbReference type="ARBA" id="ARBA00048958"/>
    </source>
</evidence>
<evidence type="ECO:0000256" key="6">
    <source>
        <dbReference type="ARBA" id="ARBA00022692"/>
    </source>
</evidence>
<comment type="catalytic activity">
    <reaction evidence="13">
        <text>2 Fe(2+) + NADP(+) + H(+) = 2 Fe(3+) + NADPH</text>
        <dbReference type="Rhea" id="RHEA:71767"/>
        <dbReference type="ChEBI" id="CHEBI:15378"/>
        <dbReference type="ChEBI" id="CHEBI:29033"/>
        <dbReference type="ChEBI" id="CHEBI:29034"/>
        <dbReference type="ChEBI" id="CHEBI:57783"/>
        <dbReference type="ChEBI" id="CHEBI:58349"/>
    </reaction>
    <physiologicalReaction direction="right-to-left" evidence="13">
        <dbReference type="Rhea" id="RHEA:71769"/>
    </physiologicalReaction>
</comment>
<keyword evidence="5" id="KW-0410">Iron transport</keyword>
<dbReference type="Pfam" id="PF01794">
    <property type="entry name" value="Ferric_reduct"/>
    <property type="match status" value="1"/>
</dbReference>
<evidence type="ECO:0000256" key="10">
    <source>
        <dbReference type="ARBA" id="ARBA00023008"/>
    </source>
</evidence>
<protein>
    <submittedName>
        <fullName evidence="17">Uncharacterized protein</fullName>
    </submittedName>
</protein>
<evidence type="ECO:0000256" key="13">
    <source>
        <dbReference type="ARBA" id="ARBA00049387"/>
    </source>
</evidence>
<keyword evidence="9" id="KW-0560">Oxidoreductase</keyword>
<comment type="cofactor">
    <cofactor evidence="2">
        <name>FAD</name>
        <dbReference type="ChEBI" id="CHEBI:57692"/>
    </cofactor>
</comment>
<feature type="transmembrane region" description="Helical" evidence="14">
    <location>
        <begin position="211"/>
        <end position="232"/>
    </location>
</feature>
<keyword evidence="18" id="KW-1185">Reference proteome</keyword>
<evidence type="ECO:0000256" key="7">
    <source>
        <dbReference type="ARBA" id="ARBA00022753"/>
    </source>
</evidence>
<keyword evidence="11 14" id="KW-0472">Membrane</keyword>
<comment type="catalytic activity">
    <reaction evidence="12">
        <text>2 Cu(+) + NADP(+) + H(+) = 2 Cu(2+) + NADPH</text>
        <dbReference type="Rhea" id="RHEA:71771"/>
        <dbReference type="ChEBI" id="CHEBI:15378"/>
        <dbReference type="ChEBI" id="CHEBI:29036"/>
        <dbReference type="ChEBI" id="CHEBI:49552"/>
        <dbReference type="ChEBI" id="CHEBI:57783"/>
        <dbReference type="ChEBI" id="CHEBI:58349"/>
    </reaction>
    <physiologicalReaction direction="right-to-left" evidence="12">
        <dbReference type="Rhea" id="RHEA:71773"/>
    </physiologicalReaction>
</comment>
<evidence type="ECO:0000313" key="18">
    <source>
        <dbReference type="Proteomes" id="UP001209878"/>
    </source>
</evidence>
<dbReference type="InterPro" id="IPR028939">
    <property type="entry name" value="P5C_Rdtase_cat_N"/>
</dbReference>
<dbReference type="GO" id="GO:0010008">
    <property type="term" value="C:endosome membrane"/>
    <property type="evidence" value="ECO:0007669"/>
    <property type="project" value="UniProtKB-SubCell"/>
</dbReference>
<gene>
    <name evidence="17" type="ORF">NP493_516g02026</name>
</gene>
<dbReference type="PANTHER" id="PTHR14239:SF0">
    <property type="entry name" value="F420-DEPENDENT NADP REDUCTASE"/>
    <property type="match status" value="1"/>
</dbReference>
<dbReference type="GO" id="GO:0052851">
    <property type="term" value="F:ferric-chelate reductase (NADPH) activity"/>
    <property type="evidence" value="ECO:0007669"/>
    <property type="project" value="TreeGrafter"/>
</dbReference>
<evidence type="ECO:0000256" key="1">
    <source>
        <dbReference type="ARBA" id="ARBA00001970"/>
    </source>
</evidence>
<evidence type="ECO:0000256" key="5">
    <source>
        <dbReference type="ARBA" id="ARBA00022496"/>
    </source>
</evidence>
<dbReference type="SUPFAM" id="SSF51735">
    <property type="entry name" value="NAD(P)-binding Rossmann-fold domains"/>
    <property type="match status" value="1"/>
</dbReference>
<dbReference type="AlphaFoldDB" id="A0AAD9KXD4"/>
<evidence type="ECO:0000259" key="16">
    <source>
        <dbReference type="Pfam" id="PF03807"/>
    </source>
</evidence>
<organism evidence="17 18">
    <name type="scientific">Ridgeia piscesae</name>
    <name type="common">Tubeworm</name>
    <dbReference type="NCBI Taxonomy" id="27915"/>
    <lineage>
        <taxon>Eukaryota</taxon>
        <taxon>Metazoa</taxon>
        <taxon>Spiralia</taxon>
        <taxon>Lophotrochozoa</taxon>
        <taxon>Annelida</taxon>
        <taxon>Polychaeta</taxon>
        <taxon>Sedentaria</taxon>
        <taxon>Canalipalpata</taxon>
        <taxon>Sabellida</taxon>
        <taxon>Siboglinidae</taxon>
        <taxon>Ridgeia</taxon>
    </lineage>
</organism>
<evidence type="ECO:0000256" key="2">
    <source>
        <dbReference type="ARBA" id="ARBA00001974"/>
    </source>
</evidence>
<dbReference type="Gene3D" id="3.40.50.720">
    <property type="entry name" value="NAD(P)-binding Rossmann-like Domain"/>
    <property type="match status" value="1"/>
</dbReference>
<feature type="domain" description="Ferric oxidoreductase" evidence="15">
    <location>
        <begin position="254"/>
        <end position="401"/>
    </location>
</feature>
<evidence type="ECO:0000256" key="11">
    <source>
        <dbReference type="ARBA" id="ARBA00023136"/>
    </source>
</evidence>
<comment type="cofactor">
    <cofactor evidence="1">
        <name>heme b</name>
        <dbReference type="ChEBI" id="CHEBI:60344"/>
    </cofactor>
</comment>
<evidence type="ECO:0000313" key="17">
    <source>
        <dbReference type="EMBL" id="KAK2179072.1"/>
    </source>
</evidence>
<dbReference type="GO" id="GO:0005886">
    <property type="term" value="C:plasma membrane"/>
    <property type="evidence" value="ECO:0007669"/>
    <property type="project" value="TreeGrafter"/>
</dbReference>
<feature type="transmembrane region" description="Helical" evidence="14">
    <location>
        <begin position="299"/>
        <end position="323"/>
    </location>
</feature>
<dbReference type="PANTHER" id="PTHR14239">
    <property type="entry name" value="DUDULIN-RELATED"/>
    <property type="match status" value="1"/>
</dbReference>
<dbReference type="Pfam" id="PF03807">
    <property type="entry name" value="F420_oxidored"/>
    <property type="match status" value="1"/>
</dbReference>
<keyword evidence="8 14" id="KW-1133">Transmembrane helix</keyword>
<evidence type="ECO:0000256" key="4">
    <source>
        <dbReference type="ARBA" id="ARBA00007729"/>
    </source>
</evidence>
<proteinExistence type="inferred from homology"/>
<comment type="similarity">
    <text evidence="4">Belongs to the STEAP family.</text>
</comment>
<keyword evidence="5" id="KW-0408">Iron</keyword>
<evidence type="ECO:0000256" key="14">
    <source>
        <dbReference type="SAM" id="Phobius"/>
    </source>
</evidence>
<evidence type="ECO:0000256" key="3">
    <source>
        <dbReference type="ARBA" id="ARBA00004337"/>
    </source>
</evidence>
<feature type="transmembrane region" description="Helical" evidence="14">
    <location>
        <begin position="357"/>
        <end position="379"/>
    </location>
</feature>
<dbReference type="GO" id="GO:0015677">
    <property type="term" value="P:copper ion import"/>
    <property type="evidence" value="ECO:0007669"/>
    <property type="project" value="TreeGrafter"/>
</dbReference>